<name>A0AAD5XQG0_9FUNG</name>
<evidence type="ECO:0000259" key="1">
    <source>
        <dbReference type="PROSITE" id="PS50904"/>
    </source>
</evidence>
<reference evidence="2" key="1">
    <citation type="submission" date="2020-05" db="EMBL/GenBank/DDBJ databases">
        <title>Phylogenomic resolution of chytrid fungi.</title>
        <authorList>
            <person name="Stajich J.E."/>
            <person name="Amses K."/>
            <person name="Simmons R."/>
            <person name="Seto K."/>
            <person name="Myers J."/>
            <person name="Bonds A."/>
            <person name="Quandt C.A."/>
            <person name="Barry K."/>
            <person name="Liu P."/>
            <person name="Grigoriev I."/>
            <person name="Longcore J.E."/>
            <person name="James T.Y."/>
        </authorList>
    </citation>
    <scope>NUCLEOTIDE SEQUENCE</scope>
    <source>
        <strain evidence="2">JEL0379</strain>
    </source>
</reference>
<dbReference type="GO" id="GO:0005758">
    <property type="term" value="C:mitochondrial intermembrane space"/>
    <property type="evidence" value="ECO:0007669"/>
    <property type="project" value="InterPro"/>
</dbReference>
<dbReference type="InterPro" id="IPR006797">
    <property type="entry name" value="PRELI/MSF1_dom"/>
</dbReference>
<comment type="caution">
    <text evidence="2">The sequence shown here is derived from an EMBL/GenBank/DDBJ whole genome shotgun (WGS) entry which is preliminary data.</text>
</comment>
<gene>
    <name evidence="2" type="ORF">HDU87_006792</name>
</gene>
<feature type="domain" description="PRELI/MSF1" evidence="1">
    <location>
        <begin position="1"/>
        <end position="175"/>
    </location>
</feature>
<dbReference type="Proteomes" id="UP001212152">
    <property type="component" value="Unassembled WGS sequence"/>
</dbReference>
<protein>
    <recommendedName>
        <fullName evidence="1">PRELI/MSF1 domain-containing protein</fullName>
    </recommendedName>
</protein>
<dbReference type="PROSITE" id="PS50904">
    <property type="entry name" value="PRELI_MSF1"/>
    <property type="match status" value="1"/>
</dbReference>
<dbReference type="Pfam" id="PF04707">
    <property type="entry name" value="PRELI"/>
    <property type="match status" value="1"/>
</dbReference>
<organism evidence="2 3">
    <name type="scientific">Geranomyces variabilis</name>
    <dbReference type="NCBI Taxonomy" id="109894"/>
    <lineage>
        <taxon>Eukaryota</taxon>
        <taxon>Fungi</taxon>
        <taxon>Fungi incertae sedis</taxon>
        <taxon>Chytridiomycota</taxon>
        <taxon>Chytridiomycota incertae sedis</taxon>
        <taxon>Chytridiomycetes</taxon>
        <taxon>Spizellomycetales</taxon>
        <taxon>Powellomycetaceae</taxon>
        <taxon>Geranomyces</taxon>
    </lineage>
</organism>
<dbReference type="AlphaFoldDB" id="A0AAD5XQG0"/>
<dbReference type="PANTHER" id="PTHR11158">
    <property type="entry name" value="MSF1/PX19 RELATED"/>
    <property type="match status" value="1"/>
</dbReference>
<evidence type="ECO:0000313" key="2">
    <source>
        <dbReference type="EMBL" id="KAJ3183473.1"/>
    </source>
</evidence>
<proteinExistence type="predicted"/>
<accession>A0AAD5XQG0</accession>
<sequence>MKFTENQYLFSHPFSTITSANFQKYPNEHSSHVLSVDILSRSVDPQTSILRSERLVSVKQSAPALLRRLLPIPEIAYFREVSFLDPRAKSFKAISSNLSMRAIVDVEETCELIPQQGAEGTETVFRQRAEVSALGALSYAARLVEEAAVASFNANSWKGRMGLEAVVDKIVKEAEGFQQTVEELEAGLRDMEAGLKEGLEAGIEGLRKGSVGL</sequence>
<dbReference type="InterPro" id="IPR037365">
    <property type="entry name" value="Slowmo/Ups"/>
</dbReference>
<dbReference type="EMBL" id="JADGJQ010000006">
    <property type="protein sequence ID" value="KAJ3183473.1"/>
    <property type="molecule type" value="Genomic_DNA"/>
</dbReference>
<keyword evidence="3" id="KW-1185">Reference proteome</keyword>
<evidence type="ECO:0000313" key="3">
    <source>
        <dbReference type="Proteomes" id="UP001212152"/>
    </source>
</evidence>